<dbReference type="Pfam" id="PF00440">
    <property type="entry name" value="TetR_N"/>
    <property type="match status" value="1"/>
</dbReference>
<evidence type="ECO:0000256" key="2">
    <source>
        <dbReference type="ARBA" id="ARBA00023125"/>
    </source>
</evidence>
<evidence type="ECO:0000256" key="1">
    <source>
        <dbReference type="ARBA" id="ARBA00023015"/>
    </source>
</evidence>
<dbReference type="Proteomes" id="UP001597083">
    <property type="component" value="Unassembled WGS sequence"/>
</dbReference>
<protein>
    <submittedName>
        <fullName evidence="6">TetR family transcriptional regulator</fullName>
    </submittedName>
</protein>
<dbReference type="PANTHER" id="PTHR30055">
    <property type="entry name" value="HTH-TYPE TRANSCRIPTIONAL REGULATOR RUTR"/>
    <property type="match status" value="1"/>
</dbReference>
<comment type="caution">
    <text evidence="6">The sequence shown here is derived from an EMBL/GenBank/DDBJ whole genome shotgun (WGS) entry which is preliminary data.</text>
</comment>
<evidence type="ECO:0000313" key="7">
    <source>
        <dbReference type="Proteomes" id="UP001597083"/>
    </source>
</evidence>
<dbReference type="Gene3D" id="1.10.357.10">
    <property type="entry name" value="Tetracycline Repressor, domain 2"/>
    <property type="match status" value="1"/>
</dbReference>
<dbReference type="PROSITE" id="PS50977">
    <property type="entry name" value="HTH_TETR_2"/>
    <property type="match status" value="1"/>
</dbReference>
<dbReference type="SUPFAM" id="SSF46689">
    <property type="entry name" value="Homeodomain-like"/>
    <property type="match status" value="1"/>
</dbReference>
<dbReference type="InterPro" id="IPR009057">
    <property type="entry name" value="Homeodomain-like_sf"/>
</dbReference>
<reference evidence="7" key="1">
    <citation type="journal article" date="2019" name="Int. J. Syst. Evol. Microbiol.">
        <title>The Global Catalogue of Microorganisms (GCM) 10K type strain sequencing project: providing services to taxonomists for standard genome sequencing and annotation.</title>
        <authorList>
            <consortium name="The Broad Institute Genomics Platform"/>
            <consortium name="The Broad Institute Genome Sequencing Center for Infectious Disease"/>
            <person name="Wu L."/>
            <person name="Ma J."/>
        </authorList>
    </citation>
    <scope>NUCLEOTIDE SEQUENCE [LARGE SCALE GENOMIC DNA]</scope>
    <source>
        <strain evidence="7">JCM 31696</strain>
    </source>
</reference>
<name>A0ABW3CLC6_9ACTN</name>
<dbReference type="PANTHER" id="PTHR30055:SF234">
    <property type="entry name" value="HTH-TYPE TRANSCRIPTIONAL REGULATOR BETI"/>
    <property type="match status" value="1"/>
</dbReference>
<sequence>MTGRAEQREQTRRTLLTESRRLFATRGYGAVGLAEIVRSAGVTKGALYHHF</sequence>
<evidence type="ECO:0000256" key="4">
    <source>
        <dbReference type="PROSITE-ProRule" id="PRU00335"/>
    </source>
</evidence>
<evidence type="ECO:0000256" key="3">
    <source>
        <dbReference type="ARBA" id="ARBA00023163"/>
    </source>
</evidence>
<keyword evidence="2 4" id="KW-0238">DNA-binding</keyword>
<dbReference type="InterPro" id="IPR001647">
    <property type="entry name" value="HTH_TetR"/>
</dbReference>
<evidence type="ECO:0000259" key="5">
    <source>
        <dbReference type="PROSITE" id="PS50977"/>
    </source>
</evidence>
<accession>A0ABW3CLC6</accession>
<feature type="non-terminal residue" evidence="6">
    <location>
        <position position="51"/>
    </location>
</feature>
<feature type="domain" description="HTH tetR-type" evidence="5">
    <location>
        <begin position="9"/>
        <end position="51"/>
    </location>
</feature>
<gene>
    <name evidence="6" type="ORF">ACFQ07_21510</name>
</gene>
<proteinExistence type="predicted"/>
<feature type="DNA-binding region" description="H-T-H motif" evidence="4">
    <location>
        <begin position="32"/>
        <end position="51"/>
    </location>
</feature>
<dbReference type="EMBL" id="JBHTIR010003206">
    <property type="protein sequence ID" value="MFD0854832.1"/>
    <property type="molecule type" value="Genomic_DNA"/>
</dbReference>
<keyword evidence="7" id="KW-1185">Reference proteome</keyword>
<keyword evidence="1" id="KW-0805">Transcription regulation</keyword>
<dbReference type="PRINTS" id="PR00455">
    <property type="entry name" value="HTHTETR"/>
</dbReference>
<evidence type="ECO:0000313" key="6">
    <source>
        <dbReference type="EMBL" id="MFD0854832.1"/>
    </source>
</evidence>
<dbReference type="InterPro" id="IPR050109">
    <property type="entry name" value="HTH-type_TetR-like_transc_reg"/>
</dbReference>
<keyword evidence="3" id="KW-0804">Transcription</keyword>
<organism evidence="6 7">
    <name type="scientific">Actinomadura adrarensis</name>
    <dbReference type="NCBI Taxonomy" id="1819600"/>
    <lineage>
        <taxon>Bacteria</taxon>
        <taxon>Bacillati</taxon>
        <taxon>Actinomycetota</taxon>
        <taxon>Actinomycetes</taxon>
        <taxon>Streptosporangiales</taxon>
        <taxon>Thermomonosporaceae</taxon>
        <taxon>Actinomadura</taxon>
    </lineage>
</organism>